<dbReference type="Proteomes" id="UP000319897">
    <property type="component" value="Unassembled WGS sequence"/>
</dbReference>
<organism evidence="1 2">
    <name type="scientific">Sandaracinobacter neustonicus</name>
    <dbReference type="NCBI Taxonomy" id="1715348"/>
    <lineage>
        <taxon>Bacteria</taxon>
        <taxon>Pseudomonadati</taxon>
        <taxon>Pseudomonadota</taxon>
        <taxon>Alphaproteobacteria</taxon>
        <taxon>Sphingomonadales</taxon>
        <taxon>Sphingosinicellaceae</taxon>
        <taxon>Sandaracinobacter</taxon>
    </lineage>
</organism>
<dbReference type="RefSeq" id="WP_140928833.1">
    <property type="nucleotide sequence ID" value="NZ_VFSU01000029.1"/>
</dbReference>
<reference evidence="1 2" key="1">
    <citation type="submission" date="2019-06" db="EMBL/GenBank/DDBJ databases">
        <authorList>
            <person name="Lee I."/>
            <person name="Jang G.I."/>
            <person name="Hwang C.Y."/>
        </authorList>
    </citation>
    <scope>NUCLEOTIDE SEQUENCE [LARGE SCALE GENOMIC DNA]</scope>
    <source>
        <strain evidence="1 2">PAMC 28131</strain>
    </source>
</reference>
<proteinExistence type="predicted"/>
<sequence length="443" mass="47281">MRIEAADRVKGRAAFAGGLLVTLVVASPALAQMQPPTPRQQFNEGAVIDDPQRIYGDDSDSFSPLAIVGSLGLSGYAALATEYSDNVARVGEGRPMSSRFESKSDWIFRPAAGLNFSRALGRNNISGNASIGRSYYARNSNLNSNRFALSGVGDIALGQACNTSLRAAWSRRDTQKDSFEEVVSSQTARTTIGGSVGCSTQAGISVSAGYNRNWVRNDSNDPDVDRSFADVNSQAAVGSVGYRVGLRGQVGVSGNWGKNIYVNQYVNGVQNETEIRTISGFGSYRIGNTLSANASIGKTKLTSNIEGSNGFSGMTWNVGATYAGPRMGGNISMGRGANGGWGGSANYSVSRFFSISASYRANDRLSFATGYSHSQADFYGIAAIPETEVSSRNLNDRVFLGANYALNSMLRFGLDLNHHRRSSTPADYSYKVNSVVFSLQARI</sequence>
<gene>
    <name evidence="1" type="ORF">FJQ54_12920</name>
</gene>
<dbReference type="Gene3D" id="2.40.160.10">
    <property type="entry name" value="Porin"/>
    <property type="match status" value="1"/>
</dbReference>
<comment type="caution">
    <text evidence="1">The sequence shown here is derived from an EMBL/GenBank/DDBJ whole genome shotgun (WGS) entry which is preliminary data.</text>
</comment>
<dbReference type="SUPFAM" id="SSF56935">
    <property type="entry name" value="Porins"/>
    <property type="match status" value="1"/>
</dbReference>
<protein>
    <recommendedName>
        <fullName evidence="3">Outer membrane beta-barrel protein</fullName>
    </recommendedName>
</protein>
<keyword evidence="2" id="KW-1185">Reference proteome</keyword>
<evidence type="ECO:0000313" key="2">
    <source>
        <dbReference type="Proteomes" id="UP000319897"/>
    </source>
</evidence>
<dbReference type="InterPro" id="IPR023614">
    <property type="entry name" value="Porin_dom_sf"/>
</dbReference>
<dbReference type="EMBL" id="VFSU01000029">
    <property type="protein sequence ID" value="TPE59824.1"/>
    <property type="molecule type" value="Genomic_DNA"/>
</dbReference>
<evidence type="ECO:0000313" key="1">
    <source>
        <dbReference type="EMBL" id="TPE59824.1"/>
    </source>
</evidence>
<name>A0A501XHN7_9SPHN</name>
<accession>A0A501XHN7</accession>
<dbReference type="AlphaFoldDB" id="A0A501XHN7"/>
<evidence type="ECO:0008006" key="3">
    <source>
        <dbReference type="Google" id="ProtNLM"/>
    </source>
</evidence>